<dbReference type="PANTHER" id="PTHR30069">
    <property type="entry name" value="TONB-DEPENDENT OUTER MEMBRANE RECEPTOR"/>
    <property type="match status" value="1"/>
</dbReference>
<evidence type="ECO:0000256" key="10">
    <source>
        <dbReference type="PROSITE-ProRule" id="PRU01360"/>
    </source>
</evidence>
<evidence type="ECO:0000259" key="12">
    <source>
        <dbReference type="Pfam" id="PF00593"/>
    </source>
</evidence>
<evidence type="ECO:0000256" key="3">
    <source>
        <dbReference type="ARBA" id="ARBA00022452"/>
    </source>
</evidence>
<dbReference type="Pfam" id="PF00593">
    <property type="entry name" value="TonB_dep_Rec_b-barrel"/>
    <property type="match status" value="1"/>
</dbReference>
<keyword evidence="9 10" id="KW-0998">Cell outer membrane</keyword>
<dbReference type="CDD" id="cd01347">
    <property type="entry name" value="ligand_gated_channel"/>
    <property type="match status" value="1"/>
</dbReference>
<dbReference type="Proteomes" id="UP000664303">
    <property type="component" value="Unassembled WGS sequence"/>
</dbReference>
<feature type="domain" description="TonB-dependent receptor plug" evidence="13">
    <location>
        <begin position="11"/>
        <end position="116"/>
    </location>
</feature>
<keyword evidence="4 10" id="KW-0812">Transmembrane</keyword>
<evidence type="ECO:0000256" key="5">
    <source>
        <dbReference type="ARBA" id="ARBA00022729"/>
    </source>
</evidence>
<dbReference type="InterPro" id="IPR012910">
    <property type="entry name" value="Plug_dom"/>
</dbReference>
<evidence type="ECO:0000256" key="8">
    <source>
        <dbReference type="ARBA" id="ARBA00023136"/>
    </source>
</evidence>
<dbReference type="PROSITE" id="PS52016">
    <property type="entry name" value="TONB_DEPENDENT_REC_3"/>
    <property type="match status" value="1"/>
</dbReference>
<dbReference type="PANTHER" id="PTHR30069:SF53">
    <property type="entry name" value="COLICIN I RECEPTOR-RELATED"/>
    <property type="match status" value="1"/>
</dbReference>
<keyword evidence="15" id="KW-1185">Reference proteome</keyword>
<dbReference type="InterPro" id="IPR000531">
    <property type="entry name" value="Beta-barrel_TonB"/>
</dbReference>
<proteinExistence type="inferred from homology"/>
<keyword evidence="7 11" id="KW-0798">TonB box</keyword>
<comment type="subcellular location">
    <subcellularLocation>
        <location evidence="1 10">Cell outer membrane</location>
        <topology evidence="1 10">Multi-pass membrane protein</topology>
    </subcellularLocation>
</comment>
<evidence type="ECO:0000259" key="13">
    <source>
        <dbReference type="Pfam" id="PF07715"/>
    </source>
</evidence>
<name>A0A939DB11_9GAMM</name>
<evidence type="ECO:0000256" key="6">
    <source>
        <dbReference type="ARBA" id="ARBA00023065"/>
    </source>
</evidence>
<dbReference type="AlphaFoldDB" id="A0A939DB11"/>
<comment type="similarity">
    <text evidence="10 11">Belongs to the TonB-dependent receptor family.</text>
</comment>
<evidence type="ECO:0000256" key="1">
    <source>
        <dbReference type="ARBA" id="ARBA00004571"/>
    </source>
</evidence>
<dbReference type="Pfam" id="PF07715">
    <property type="entry name" value="Plug"/>
    <property type="match status" value="1"/>
</dbReference>
<dbReference type="Gene3D" id="2.40.170.20">
    <property type="entry name" value="TonB-dependent receptor, beta-barrel domain"/>
    <property type="match status" value="1"/>
</dbReference>
<keyword evidence="2 10" id="KW-0813">Transport</keyword>
<dbReference type="SUPFAM" id="SSF56935">
    <property type="entry name" value="Porins"/>
    <property type="match status" value="1"/>
</dbReference>
<dbReference type="InterPro" id="IPR037066">
    <property type="entry name" value="Plug_dom_sf"/>
</dbReference>
<keyword evidence="5" id="KW-0732">Signal</keyword>
<evidence type="ECO:0000313" key="14">
    <source>
        <dbReference type="EMBL" id="MBN7794953.1"/>
    </source>
</evidence>
<evidence type="ECO:0000256" key="4">
    <source>
        <dbReference type="ARBA" id="ARBA00022692"/>
    </source>
</evidence>
<dbReference type="RefSeq" id="WP_206558407.1">
    <property type="nucleotide sequence ID" value="NZ_JAFKCZ010000001.1"/>
</dbReference>
<organism evidence="14 15">
    <name type="scientific">Parahaliea mediterranea</name>
    <dbReference type="NCBI Taxonomy" id="651086"/>
    <lineage>
        <taxon>Bacteria</taxon>
        <taxon>Pseudomonadati</taxon>
        <taxon>Pseudomonadota</taxon>
        <taxon>Gammaproteobacteria</taxon>
        <taxon>Cellvibrionales</taxon>
        <taxon>Halieaceae</taxon>
        <taxon>Parahaliea</taxon>
    </lineage>
</organism>
<dbReference type="GO" id="GO:0006811">
    <property type="term" value="P:monoatomic ion transport"/>
    <property type="evidence" value="ECO:0007669"/>
    <property type="project" value="UniProtKB-KW"/>
</dbReference>
<reference evidence="14" key="1">
    <citation type="submission" date="2021-02" db="EMBL/GenBank/DDBJ databases">
        <title>PHA producing bacteria isolated from coastal sediment in Guangdong, Shenzhen.</title>
        <authorList>
            <person name="Zheng W."/>
            <person name="Yu S."/>
            <person name="Huang Y."/>
        </authorList>
    </citation>
    <scope>NUCLEOTIDE SEQUENCE</scope>
    <source>
        <strain evidence="14">TN14-10</strain>
    </source>
</reference>
<keyword evidence="14" id="KW-0675">Receptor</keyword>
<evidence type="ECO:0000256" key="2">
    <source>
        <dbReference type="ARBA" id="ARBA00022448"/>
    </source>
</evidence>
<sequence>MTATRTPVKAADALSSVTVVSRDEIAELQPLDLVDIMRKQPGMDISQSGGPGSSASLFLRGSASDHTLFLVDGQRIGSATLGSTSFQFLNPEQIERIEVVRGAHSSLYGSDAIGGVVQVFTRDGSGAPGSYVSTTAGSHNQYQLAAGANGTSGAWRYGLNASYLETDGIDNLEDDSGNNGDDDGYRNKSLNGSLGYRFANDADISLRYLAVGTRNEYDDAYNSDHRPYSDGWMQNINLRGRLPVTEAWLSTLSLGRSTDDTDNYDGVSGTNTGHFRTTREQLFWQNDVTFADEQVLTLAYEYYDDGVDASSLYQGADGRPVSNRSNEAWMAELQLHWSRLDAVLGARTDDNEEFGEQTTGSIALGLDIDGAHRLTASWAEGFKAPTFNDLYWPASAYTAGNPDLVPETSENRELGIRGDYRRWQWSLTYFENDVENLINWAPGEDFVYRPYNVADARIRGGEFISTARWGEWRLEASYTYVEARDDGSDTLLPNRARSNFVANLDRGLGRWQLGLSLKAQDKRYSNASNSESLPGYATVGVRAHYELAEGLRLKARVDNLLDKDYQLNAGYNQDGVNFQLGLSYSL</sequence>
<dbReference type="InterPro" id="IPR039426">
    <property type="entry name" value="TonB-dep_rcpt-like"/>
</dbReference>
<evidence type="ECO:0000256" key="11">
    <source>
        <dbReference type="RuleBase" id="RU003357"/>
    </source>
</evidence>
<accession>A0A939DB11</accession>
<evidence type="ECO:0000256" key="9">
    <source>
        <dbReference type="ARBA" id="ARBA00023237"/>
    </source>
</evidence>
<evidence type="ECO:0000313" key="15">
    <source>
        <dbReference type="Proteomes" id="UP000664303"/>
    </source>
</evidence>
<dbReference type="GO" id="GO:0009279">
    <property type="term" value="C:cell outer membrane"/>
    <property type="evidence" value="ECO:0007669"/>
    <property type="project" value="UniProtKB-SubCell"/>
</dbReference>
<dbReference type="InterPro" id="IPR036942">
    <property type="entry name" value="Beta-barrel_TonB_sf"/>
</dbReference>
<dbReference type="GO" id="GO:0015889">
    <property type="term" value="P:cobalamin transport"/>
    <property type="evidence" value="ECO:0007669"/>
    <property type="project" value="TreeGrafter"/>
</dbReference>
<comment type="caution">
    <text evidence="14">The sequence shown here is derived from an EMBL/GenBank/DDBJ whole genome shotgun (WGS) entry which is preliminary data.</text>
</comment>
<dbReference type="Gene3D" id="2.170.130.10">
    <property type="entry name" value="TonB-dependent receptor, plug domain"/>
    <property type="match status" value="1"/>
</dbReference>
<evidence type="ECO:0000256" key="7">
    <source>
        <dbReference type="ARBA" id="ARBA00023077"/>
    </source>
</evidence>
<gene>
    <name evidence="14" type="ORF">JYP50_00025</name>
</gene>
<keyword evidence="3 10" id="KW-1134">Transmembrane beta strand</keyword>
<keyword evidence="6" id="KW-0406">Ion transport</keyword>
<keyword evidence="8 10" id="KW-0472">Membrane</keyword>
<dbReference type="EMBL" id="JAFKCZ010000001">
    <property type="protein sequence ID" value="MBN7794953.1"/>
    <property type="molecule type" value="Genomic_DNA"/>
</dbReference>
<protein>
    <submittedName>
        <fullName evidence="14">TonB-dependent receptor</fullName>
    </submittedName>
</protein>
<feature type="domain" description="TonB-dependent receptor-like beta-barrel" evidence="12">
    <location>
        <begin position="137"/>
        <end position="560"/>
    </location>
</feature>